<dbReference type="Pfam" id="PF14559">
    <property type="entry name" value="TPR_19"/>
    <property type="match status" value="1"/>
</dbReference>
<dbReference type="SUPFAM" id="SSF46565">
    <property type="entry name" value="Chaperone J-domain"/>
    <property type="match status" value="1"/>
</dbReference>
<feature type="domain" description="Peptidase A1" evidence="3">
    <location>
        <begin position="1008"/>
        <end position="1375"/>
    </location>
</feature>
<protein>
    <submittedName>
        <fullName evidence="4">Uncharacterized protein</fullName>
    </submittedName>
</protein>
<dbReference type="PROSITE" id="PS50076">
    <property type="entry name" value="DNAJ_2"/>
    <property type="match status" value="1"/>
</dbReference>
<dbReference type="CDD" id="cd05471">
    <property type="entry name" value="pepsin_like"/>
    <property type="match status" value="1"/>
</dbReference>
<dbReference type="PRINTS" id="PR00625">
    <property type="entry name" value="JDOMAIN"/>
</dbReference>
<name>A0A812N022_9DINO</name>
<feature type="compositionally biased region" description="Basic and acidic residues" evidence="1">
    <location>
        <begin position="949"/>
        <end position="961"/>
    </location>
</feature>
<feature type="domain" description="J" evidence="2">
    <location>
        <begin position="892"/>
        <end position="954"/>
    </location>
</feature>
<dbReference type="SUPFAM" id="SSF50630">
    <property type="entry name" value="Acid proteases"/>
    <property type="match status" value="1"/>
</dbReference>
<dbReference type="PROSITE" id="PS00636">
    <property type="entry name" value="DNAJ_1"/>
    <property type="match status" value="1"/>
</dbReference>
<dbReference type="InterPro" id="IPR034164">
    <property type="entry name" value="Pepsin-like_dom"/>
</dbReference>
<dbReference type="PANTHER" id="PTHR44200:SF1">
    <property type="entry name" value="DNAJ HOMOLOG SUBFAMILY C MEMBER 7"/>
    <property type="match status" value="1"/>
</dbReference>
<dbReference type="Pfam" id="PF00026">
    <property type="entry name" value="Asp"/>
    <property type="match status" value="1"/>
</dbReference>
<feature type="region of interest" description="Disordered" evidence="1">
    <location>
        <begin position="561"/>
        <end position="582"/>
    </location>
</feature>
<dbReference type="PROSITE" id="PS51767">
    <property type="entry name" value="PEPTIDASE_A1"/>
    <property type="match status" value="1"/>
</dbReference>
<evidence type="ECO:0000313" key="5">
    <source>
        <dbReference type="Proteomes" id="UP000604046"/>
    </source>
</evidence>
<comment type="caution">
    <text evidence="4">The sequence shown here is derived from an EMBL/GenBank/DDBJ whole genome shotgun (WGS) entry which is preliminary data.</text>
</comment>
<feature type="region of interest" description="Disordered" evidence="1">
    <location>
        <begin position="79"/>
        <end position="111"/>
    </location>
</feature>
<dbReference type="InterPro" id="IPR052758">
    <property type="entry name" value="SRC_co-chaperone"/>
</dbReference>
<evidence type="ECO:0000259" key="3">
    <source>
        <dbReference type="PROSITE" id="PS51767"/>
    </source>
</evidence>
<dbReference type="EMBL" id="CAJNDS010001613">
    <property type="protein sequence ID" value="CAE7267717.1"/>
    <property type="molecule type" value="Genomic_DNA"/>
</dbReference>
<dbReference type="CDD" id="cd06257">
    <property type="entry name" value="DnaJ"/>
    <property type="match status" value="1"/>
</dbReference>
<feature type="region of interest" description="Disordered" evidence="1">
    <location>
        <begin position="949"/>
        <end position="975"/>
    </location>
</feature>
<organism evidence="4 5">
    <name type="scientific">Symbiodinium natans</name>
    <dbReference type="NCBI Taxonomy" id="878477"/>
    <lineage>
        <taxon>Eukaryota</taxon>
        <taxon>Sar</taxon>
        <taxon>Alveolata</taxon>
        <taxon>Dinophyceae</taxon>
        <taxon>Suessiales</taxon>
        <taxon>Symbiodiniaceae</taxon>
        <taxon>Symbiodinium</taxon>
    </lineage>
</organism>
<dbReference type="Gene3D" id="1.25.40.10">
    <property type="entry name" value="Tetratricopeptide repeat domain"/>
    <property type="match status" value="1"/>
</dbReference>
<dbReference type="InterPro" id="IPR021109">
    <property type="entry name" value="Peptidase_aspartic_dom_sf"/>
</dbReference>
<dbReference type="PANTHER" id="PTHR44200">
    <property type="entry name" value="DNAJ HOMOLOG SUBFAMILY C MEMBER 7"/>
    <property type="match status" value="1"/>
</dbReference>
<evidence type="ECO:0000259" key="2">
    <source>
        <dbReference type="PROSITE" id="PS50076"/>
    </source>
</evidence>
<dbReference type="SMART" id="SM00271">
    <property type="entry name" value="DnaJ"/>
    <property type="match status" value="1"/>
</dbReference>
<gene>
    <name evidence="4" type="ORF">SNAT2548_LOCUS14196</name>
</gene>
<dbReference type="Gene3D" id="1.10.287.110">
    <property type="entry name" value="DnaJ domain"/>
    <property type="match status" value="1"/>
</dbReference>
<sequence length="1375" mass="152506">MHLARQDALAPYSGGRSRPRTRGYVTVREPAKGFFIAGSNIDDMNGIYAAIRPDNIKIRRKVQVAYRNDSSGWTMALVKAPPQTANQRRRRHLDKSRLPAGVLPDSSDESDDMGNDRFEWVFIDPLSRERFAHKGDTIIPGAGLRWWHLHREASSYSSYSISKKDHLPQLYWHECLEDNDDFETADEQEESMKCRPSPKTHVSSQAASTECRAIVEPVKDDEDELPWQVIAILDTSVIRDLRYSYRRYERTVAAARAGTNLPKPGPHTLEYCCQQSRCWVYKVLAPGGVIVRTQPKASARSCGQRDCGQYVCGTEVEGLWLHLAPSRRLTDNADTDSEEQVDQWVCLKDKGGKVLLEAVHASNVGSLASSRAPVENDPQAEKFDRPFEPRLQAPGHQAPSAVSEEGDECETLDMKTFEEKDEHCSESVEEPVELFVGCACVLQALAESSKNGQACVVCKLPRDDGRCVVQMSGTQSKLSVKPANLRPLKRPNESEQSYCARTLGLTLNTLGLGGGSDVAACLQSVGPAEILAAALRAAQRDLSDAPDVLIESQEAYDKLKSNLASGDGHDGLTPSQPFPPHTLVENGLLGTRAAHAAANAASQQSIKTLEAGIAALRQVLSDEHRRLAREAGLAWPLPAAGKFPSEGSDALRLRLTLVRALLRSRQEEQAAQEAEACVRRHPHGAAGLLWAGRCLLRIGRREQGKKYLSMAEHAGRSSGADGAWGVQGATMRLQALAKVERCKLAAEDAYAYGDFQTAAARYGEALVHSPTDDKWGRAMLHAARAACHRRARDFRQAVDDCDAALALFPNYARALFRRAACLIEAGRPSEAIKSLEGLLKIDRSWPNLSDWLVRAHALAKRLESSTFKASWKKSRRSTEDAGAPEVGSLGSDLYAVLGVSADATDQQLKRAYRLMSLKYHPDKQGGSTRDFQRIATAYETLSDPAKRHAYNEGADLKKKDDDDSDESERDEKSLREEVERKYFPERFKYWPFGDPFIEKRKLLAQRRQAEQKLLGCPDQHQTETMMHSGIACVAAWCSLHVRGTSVQLALEDGTPLRRGNERDTTTITYGTGKLTGEYIRDMLCLRKGKGMVVAQNSVCLKVDFLGVTQESRFPFTELPFDGIFGLGLGGLSAGPSFNFVNSLVAANQTVWNPTFAFFLRDLDAEEDSEITFGGYRQDRLQGEVTWLPVPKQEADEKGYWLVTMRDIYVEDKALHLCDTSGTTAGCQVAMDTGTALMMGPRREVGQLLSALGDCKQPGPNAGLVENRRKLSILRLRLLPVCCLFRLMLWQILRVTLYDANPRRVWHGQTHWYWLLDQEMPNIPELTQQWTKLPLTSPTLLPKIAGSAVCAAAPLCSAMQMERWASGRRTRPCFET</sequence>
<dbReference type="InterPro" id="IPR001623">
    <property type="entry name" value="DnaJ_domain"/>
</dbReference>
<dbReference type="Pfam" id="PF00226">
    <property type="entry name" value="DnaJ"/>
    <property type="match status" value="1"/>
</dbReference>
<dbReference type="SMART" id="SM00028">
    <property type="entry name" value="TPR"/>
    <property type="match status" value="3"/>
</dbReference>
<dbReference type="SUPFAM" id="SSF48452">
    <property type="entry name" value="TPR-like"/>
    <property type="match status" value="1"/>
</dbReference>
<reference evidence="4" key="1">
    <citation type="submission" date="2021-02" db="EMBL/GenBank/DDBJ databases">
        <authorList>
            <person name="Dougan E. K."/>
            <person name="Rhodes N."/>
            <person name="Thang M."/>
            <person name="Chan C."/>
        </authorList>
    </citation>
    <scope>NUCLEOTIDE SEQUENCE</scope>
</reference>
<feature type="region of interest" description="Disordered" evidence="1">
    <location>
        <begin position="389"/>
        <end position="409"/>
    </location>
</feature>
<dbReference type="OrthoDB" id="436519at2759"/>
<dbReference type="Proteomes" id="UP000604046">
    <property type="component" value="Unassembled WGS sequence"/>
</dbReference>
<proteinExistence type="predicted"/>
<dbReference type="InterPro" id="IPR018253">
    <property type="entry name" value="DnaJ_domain_CS"/>
</dbReference>
<evidence type="ECO:0000256" key="1">
    <source>
        <dbReference type="SAM" id="MobiDB-lite"/>
    </source>
</evidence>
<feature type="region of interest" description="Disordered" evidence="1">
    <location>
        <begin position="1"/>
        <end position="21"/>
    </location>
</feature>
<dbReference type="InterPro" id="IPR019734">
    <property type="entry name" value="TPR_rpt"/>
</dbReference>
<keyword evidence="5" id="KW-1185">Reference proteome</keyword>
<dbReference type="Gene3D" id="2.40.70.10">
    <property type="entry name" value="Acid Proteases"/>
    <property type="match status" value="1"/>
</dbReference>
<dbReference type="InterPro" id="IPR033121">
    <property type="entry name" value="PEPTIDASE_A1"/>
</dbReference>
<dbReference type="InterPro" id="IPR011990">
    <property type="entry name" value="TPR-like_helical_dom_sf"/>
</dbReference>
<evidence type="ECO:0000313" key="4">
    <source>
        <dbReference type="EMBL" id="CAE7267717.1"/>
    </source>
</evidence>
<dbReference type="InterPro" id="IPR036869">
    <property type="entry name" value="J_dom_sf"/>
</dbReference>
<accession>A0A812N022</accession>